<feature type="compositionally biased region" description="Basic and acidic residues" evidence="1">
    <location>
        <begin position="519"/>
        <end position="530"/>
    </location>
</feature>
<reference evidence="2 3" key="1">
    <citation type="journal article" date="2019" name="Nat. Ecol. Evol.">
        <title>Megaphylogeny resolves global patterns of mushroom evolution.</title>
        <authorList>
            <person name="Varga T."/>
            <person name="Krizsan K."/>
            <person name="Foldi C."/>
            <person name="Dima B."/>
            <person name="Sanchez-Garcia M."/>
            <person name="Sanchez-Ramirez S."/>
            <person name="Szollosi G.J."/>
            <person name="Szarkandi J.G."/>
            <person name="Papp V."/>
            <person name="Albert L."/>
            <person name="Andreopoulos W."/>
            <person name="Angelini C."/>
            <person name="Antonin V."/>
            <person name="Barry K.W."/>
            <person name="Bougher N.L."/>
            <person name="Buchanan P."/>
            <person name="Buyck B."/>
            <person name="Bense V."/>
            <person name="Catcheside P."/>
            <person name="Chovatia M."/>
            <person name="Cooper J."/>
            <person name="Damon W."/>
            <person name="Desjardin D."/>
            <person name="Finy P."/>
            <person name="Geml J."/>
            <person name="Haridas S."/>
            <person name="Hughes K."/>
            <person name="Justo A."/>
            <person name="Karasinski D."/>
            <person name="Kautmanova I."/>
            <person name="Kiss B."/>
            <person name="Kocsube S."/>
            <person name="Kotiranta H."/>
            <person name="LaButti K.M."/>
            <person name="Lechner B.E."/>
            <person name="Liimatainen K."/>
            <person name="Lipzen A."/>
            <person name="Lukacs Z."/>
            <person name="Mihaltcheva S."/>
            <person name="Morgado L.N."/>
            <person name="Niskanen T."/>
            <person name="Noordeloos M.E."/>
            <person name="Ohm R.A."/>
            <person name="Ortiz-Santana B."/>
            <person name="Ovrebo C."/>
            <person name="Racz N."/>
            <person name="Riley R."/>
            <person name="Savchenko A."/>
            <person name="Shiryaev A."/>
            <person name="Soop K."/>
            <person name="Spirin V."/>
            <person name="Szebenyi C."/>
            <person name="Tomsovsky M."/>
            <person name="Tulloss R.E."/>
            <person name="Uehling J."/>
            <person name="Grigoriev I.V."/>
            <person name="Vagvolgyi C."/>
            <person name="Papp T."/>
            <person name="Martin F.M."/>
            <person name="Miettinen O."/>
            <person name="Hibbett D.S."/>
            <person name="Nagy L.G."/>
        </authorList>
    </citation>
    <scope>NUCLEOTIDE SEQUENCE [LARGE SCALE GENOMIC DNA]</scope>
    <source>
        <strain evidence="2 3">FP101781</strain>
    </source>
</reference>
<gene>
    <name evidence="2" type="ORF">FA13DRAFT_206405</name>
</gene>
<feature type="compositionally biased region" description="Basic and acidic residues" evidence="1">
    <location>
        <begin position="241"/>
        <end position="253"/>
    </location>
</feature>
<dbReference type="STRING" id="71717.A0A4Y7SFX9"/>
<feature type="compositionally biased region" description="Polar residues" evidence="1">
    <location>
        <begin position="177"/>
        <end position="188"/>
    </location>
</feature>
<dbReference type="EMBL" id="QPFP01000135">
    <property type="protein sequence ID" value="TEB20617.1"/>
    <property type="molecule type" value="Genomic_DNA"/>
</dbReference>
<feature type="compositionally biased region" description="Basic and acidic residues" evidence="1">
    <location>
        <begin position="471"/>
        <end position="491"/>
    </location>
</feature>
<feature type="compositionally biased region" description="Acidic residues" evidence="1">
    <location>
        <begin position="101"/>
        <end position="110"/>
    </location>
</feature>
<keyword evidence="3" id="KW-1185">Reference proteome</keyword>
<feature type="compositionally biased region" description="Low complexity" evidence="1">
    <location>
        <begin position="508"/>
        <end position="518"/>
    </location>
</feature>
<feature type="compositionally biased region" description="Low complexity" evidence="1">
    <location>
        <begin position="438"/>
        <end position="447"/>
    </location>
</feature>
<feature type="compositionally biased region" description="Basic and acidic residues" evidence="1">
    <location>
        <begin position="328"/>
        <end position="354"/>
    </location>
</feature>
<accession>A0A4Y7SFX9</accession>
<evidence type="ECO:0000313" key="2">
    <source>
        <dbReference type="EMBL" id="TEB20617.1"/>
    </source>
</evidence>
<sequence length="530" mass="56307">MGARSQPLLEIVNNSPQRSVGNVDGEDDEKLEKRTTTDGVLVVLGPEEDEASRIEGERGGMLPPPSPSVPLGDELHDDDDDEAMDETYAAGAVFAVHDPPNDDMDEDEPPLAESPQEQLFLPGDDDDELSFPPSRPKSSLSLQVQTRDVSEEVPEATSTPKPKVAPKPVPSALASIPRTTSASISASAQGPPRTPSRTRAYSGMSTPIHLSAGSGLGGRMDSHPASKTLVPTPSRKGALSRRLEEENRNRERSNSVASSIVVSKRSIVPLPSTPKVKPTTPARASTSTKGKTAPTPSAEVIEISSSPEASPNVARTNAQDVISKRARRLEAKKREKERDKDVKVKKESMGEKGKGRTSTASGVVIDLTSDKDEDDDEGGSSNKAKAKGKQSTKEPTEDKGDSGSDSDPPIDGDSDDSAEIVATVPLRRNPIQATRTGSSSSQQPSRSIADRLKKPGYSAAATRLKSLPMKRPKDGDSGDDRPMKRAREAKAGRGGFVPTIGTVKTRPVSASIASGSSKVSDRGKRKERDR</sequence>
<dbReference type="AlphaFoldDB" id="A0A4Y7SFX9"/>
<comment type="caution">
    <text evidence="2">The sequence shown here is derived from an EMBL/GenBank/DDBJ whole genome shotgun (WGS) entry which is preliminary data.</text>
</comment>
<name>A0A4Y7SFX9_COPMI</name>
<feature type="compositionally biased region" description="Acidic residues" evidence="1">
    <location>
        <begin position="75"/>
        <end position="85"/>
    </location>
</feature>
<feature type="compositionally biased region" description="Polar residues" evidence="1">
    <location>
        <begin position="195"/>
        <end position="205"/>
    </location>
</feature>
<feature type="compositionally biased region" description="Basic and acidic residues" evidence="1">
    <location>
        <begin position="391"/>
        <end position="402"/>
    </location>
</feature>
<feature type="compositionally biased region" description="Polar residues" evidence="1">
    <location>
        <begin position="136"/>
        <end position="147"/>
    </location>
</feature>
<protein>
    <submittedName>
        <fullName evidence="2">Uncharacterized protein</fullName>
    </submittedName>
</protein>
<dbReference type="Proteomes" id="UP000298030">
    <property type="component" value="Unassembled WGS sequence"/>
</dbReference>
<feature type="compositionally biased region" description="Acidic residues" evidence="1">
    <location>
        <begin position="408"/>
        <end position="418"/>
    </location>
</feature>
<feature type="region of interest" description="Disordered" evidence="1">
    <location>
        <begin position="1"/>
        <end position="530"/>
    </location>
</feature>
<proteinExistence type="predicted"/>
<evidence type="ECO:0000256" key="1">
    <source>
        <dbReference type="SAM" id="MobiDB-lite"/>
    </source>
</evidence>
<feature type="compositionally biased region" description="Polar residues" evidence="1">
    <location>
        <begin position="303"/>
        <end position="320"/>
    </location>
</feature>
<evidence type="ECO:0000313" key="3">
    <source>
        <dbReference type="Proteomes" id="UP000298030"/>
    </source>
</evidence>
<organism evidence="2 3">
    <name type="scientific">Coprinellus micaceus</name>
    <name type="common">Glistening ink-cap mushroom</name>
    <name type="synonym">Coprinus micaceus</name>
    <dbReference type="NCBI Taxonomy" id="71717"/>
    <lineage>
        <taxon>Eukaryota</taxon>
        <taxon>Fungi</taxon>
        <taxon>Dikarya</taxon>
        <taxon>Basidiomycota</taxon>
        <taxon>Agaricomycotina</taxon>
        <taxon>Agaricomycetes</taxon>
        <taxon>Agaricomycetidae</taxon>
        <taxon>Agaricales</taxon>
        <taxon>Agaricineae</taxon>
        <taxon>Psathyrellaceae</taxon>
        <taxon>Coprinellus</taxon>
    </lineage>
</organism>